<feature type="transmembrane region" description="Helical" evidence="3">
    <location>
        <begin position="222"/>
        <end position="242"/>
    </location>
</feature>
<evidence type="ECO:0000313" key="4">
    <source>
        <dbReference type="EMBL" id="EFX70852.1"/>
    </source>
</evidence>
<feature type="compositionally biased region" description="Basic and acidic residues" evidence="2">
    <location>
        <begin position="98"/>
        <end position="115"/>
    </location>
</feature>
<feature type="region of interest" description="Disordered" evidence="2">
    <location>
        <begin position="1"/>
        <end position="125"/>
    </location>
</feature>
<evidence type="ECO:0000313" key="5">
    <source>
        <dbReference type="Proteomes" id="UP000000305"/>
    </source>
</evidence>
<proteinExistence type="predicted"/>
<feature type="compositionally biased region" description="Polar residues" evidence="2">
    <location>
        <begin position="64"/>
        <end position="82"/>
    </location>
</feature>
<feature type="compositionally biased region" description="Basic and acidic residues" evidence="2">
    <location>
        <begin position="47"/>
        <end position="59"/>
    </location>
</feature>
<dbReference type="EMBL" id="GL732616">
    <property type="protein sequence ID" value="EFX70852.1"/>
    <property type="molecule type" value="Genomic_DNA"/>
</dbReference>
<dbReference type="KEGG" id="dpx:DAPPUDRAFT_112284"/>
<dbReference type="HOGENOM" id="CLU_1139016_0_0_1"/>
<feature type="compositionally biased region" description="Basic and acidic residues" evidence="2">
    <location>
        <begin position="1"/>
        <end position="11"/>
    </location>
</feature>
<name>E9HBJ4_DAPPU</name>
<dbReference type="Proteomes" id="UP000000305">
    <property type="component" value="Unassembled WGS sequence"/>
</dbReference>
<keyword evidence="3" id="KW-0812">Transmembrane</keyword>
<evidence type="ECO:0000256" key="3">
    <source>
        <dbReference type="SAM" id="Phobius"/>
    </source>
</evidence>
<feature type="coiled-coil region" evidence="1">
    <location>
        <begin position="150"/>
        <end position="177"/>
    </location>
</feature>
<accession>E9HBJ4</accession>
<gene>
    <name evidence="4" type="ORF">DAPPUDRAFT_112284</name>
</gene>
<keyword evidence="1" id="KW-0175">Coiled coil</keyword>
<keyword evidence="5" id="KW-1185">Reference proteome</keyword>
<keyword evidence="3" id="KW-1133">Transmembrane helix</keyword>
<evidence type="ECO:0000256" key="2">
    <source>
        <dbReference type="SAM" id="MobiDB-lite"/>
    </source>
</evidence>
<feature type="compositionally biased region" description="Polar residues" evidence="2">
    <location>
        <begin position="13"/>
        <end position="46"/>
    </location>
</feature>
<dbReference type="InParanoid" id="E9HBJ4"/>
<protein>
    <submittedName>
        <fullName evidence="4">Uncharacterized protein</fullName>
    </submittedName>
</protein>
<sequence length="244" mass="28267">MDAERNDEAKLSVRSNYSPFASTARQSSSPGHSQFRQLLPSNSSARNDAERNDAERNDAAKLSGLSNYSPFASTSRQSSSPGHLQFRQLLPSNSSVRFDAKRNNVARKDAERNDYETTENNSFFTNSNSRKFTVQQQQVKPLEPHREHNTQQEALNYSNLKERVNILERELVEEKRLRWEREDNFRRNPLVLRNQHMELVRGENPNVNDFLKRSKDQSETSIILPIVMAIYVATVMVTHLLFLW</sequence>
<reference evidence="4 5" key="1">
    <citation type="journal article" date="2011" name="Science">
        <title>The ecoresponsive genome of Daphnia pulex.</title>
        <authorList>
            <person name="Colbourne J.K."/>
            <person name="Pfrender M.E."/>
            <person name="Gilbert D."/>
            <person name="Thomas W.K."/>
            <person name="Tucker A."/>
            <person name="Oakley T.H."/>
            <person name="Tokishita S."/>
            <person name="Aerts A."/>
            <person name="Arnold G.J."/>
            <person name="Basu M.K."/>
            <person name="Bauer D.J."/>
            <person name="Caceres C.E."/>
            <person name="Carmel L."/>
            <person name="Casola C."/>
            <person name="Choi J.H."/>
            <person name="Detter J.C."/>
            <person name="Dong Q."/>
            <person name="Dusheyko S."/>
            <person name="Eads B.D."/>
            <person name="Frohlich T."/>
            <person name="Geiler-Samerotte K.A."/>
            <person name="Gerlach D."/>
            <person name="Hatcher P."/>
            <person name="Jogdeo S."/>
            <person name="Krijgsveld J."/>
            <person name="Kriventseva E.V."/>
            <person name="Kultz D."/>
            <person name="Laforsch C."/>
            <person name="Lindquist E."/>
            <person name="Lopez J."/>
            <person name="Manak J.R."/>
            <person name="Muller J."/>
            <person name="Pangilinan J."/>
            <person name="Patwardhan R.P."/>
            <person name="Pitluck S."/>
            <person name="Pritham E.J."/>
            <person name="Rechtsteiner A."/>
            <person name="Rho M."/>
            <person name="Rogozin I.B."/>
            <person name="Sakarya O."/>
            <person name="Salamov A."/>
            <person name="Schaack S."/>
            <person name="Shapiro H."/>
            <person name="Shiga Y."/>
            <person name="Skalitzky C."/>
            <person name="Smith Z."/>
            <person name="Souvorov A."/>
            <person name="Sung W."/>
            <person name="Tang Z."/>
            <person name="Tsuchiya D."/>
            <person name="Tu H."/>
            <person name="Vos H."/>
            <person name="Wang M."/>
            <person name="Wolf Y.I."/>
            <person name="Yamagata H."/>
            <person name="Yamada T."/>
            <person name="Ye Y."/>
            <person name="Shaw J.R."/>
            <person name="Andrews J."/>
            <person name="Crease T.J."/>
            <person name="Tang H."/>
            <person name="Lucas S.M."/>
            <person name="Robertson H.M."/>
            <person name="Bork P."/>
            <person name="Koonin E.V."/>
            <person name="Zdobnov E.M."/>
            <person name="Grigoriev I.V."/>
            <person name="Lynch M."/>
            <person name="Boore J.L."/>
        </authorList>
    </citation>
    <scope>NUCLEOTIDE SEQUENCE [LARGE SCALE GENOMIC DNA]</scope>
</reference>
<evidence type="ECO:0000256" key="1">
    <source>
        <dbReference type="SAM" id="Coils"/>
    </source>
</evidence>
<dbReference type="AlphaFoldDB" id="E9HBJ4"/>
<keyword evidence="3" id="KW-0472">Membrane</keyword>
<organism evidence="4 5">
    <name type="scientific">Daphnia pulex</name>
    <name type="common">Water flea</name>
    <dbReference type="NCBI Taxonomy" id="6669"/>
    <lineage>
        <taxon>Eukaryota</taxon>
        <taxon>Metazoa</taxon>
        <taxon>Ecdysozoa</taxon>
        <taxon>Arthropoda</taxon>
        <taxon>Crustacea</taxon>
        <taxon>Branchiopoda</taxon>
        <taxon>Diplostraca</taxon>
        <taxon>Cladocera</taxon>
        <taxon>Anomopoda</taxon>
        <taxon>Daphniidae</taxon>
        <taxon>Daphnia</taxon>
    </lineage>
</organism>